<keyword evidence="3" id="KW-1185">Reference proteome</keyword>
<feature type="region of interest" description="Disordered" evidence="1">
    <location>
        <begin position="40"/>
        <end position="81"/>
    </location>
</feature>
<feature type="region of interest" description="Disordered" evidence="1">
    <location>
        <begin position="1"/>
        <end position="20"/>
    </location>
</feature>
<comment type="caution">
    <text evidence="2">The sequence shown here is derived from an EMBL/GenBank/DDBJ whole genome shotgun (WGS) entry which is preliminary data.</text>
</comment>
<proteinExistence type="predicted"/>
<dbReference type="EMBL" id="JANPWB010000006">
    <property type="protein sequence ID" value="KAJ1177402.1"/>
    <property type="molecule type" value="Genomic_DNA"/>
</dbReference>
<name>A0AAV7TL96_PLEWA</name>
<feature type="compositionally biased region" description="Low complexity" evidence="1">
    <location>
        <begin position="52"/>
        <end position="63"/>
    </location>
</feature>
<evidence type="ECO:0000313" key="2">
    <source>
        <dbReference type="EMBL" id="KAJ1177402.1"/>
    </source>
</evidence>
<evidence type="ECO:0000256" key="1">
    <source>
        <dbReference type="SAM" id="MobiDB-lite"/>
    </source>
</evidence>
<sequence>MRRSPGPTSAPGRRLGDAGKTAAAGLERCLLGSSLLMPVTSGGAPGRGDQVGALLEAAEPEGANRLSPRDAHDGGGGAKAL</sequence>
<protein>
    <submittedName>
        <fullName evidence="2">Uncharacterized protein</fullName>
    </submittedName>
</protein>
<reference evidence="2" key="1">
    <citation type="journal article" date="2022" name="bioRxiv">
        <title>Sequencing and chromosome-scale assembly of the giantPleurodeles waltlgenome.</title>
        <authorList>
            <person name="Brown T."/>
            <person name="Elewa A."/>
            <person name="Iarovenko S."/>
            <person name="Subramanian E."/>
            <person name="Araus A.J."/>
            <person name="Petzold A."/>
            <person name="Susuki M."/>
            <person name="Suzuki K.-i.T."/>
            <person name="Hayashi T."/>
            <person name="Toyoda A."/>
            <person name="Oliveira C."/>
            <person name="Osipova E."/>
            <person name="Leigh N.D."/>
            <person name="Simon A."/>
            <person name="Yun M.H."/>
        </authorList>
    </citation>
    <scope>NUCLEOTIDE SEQUENCE</scope>
    <source>
        <strain evidence="2">20211129_DDA</strain>
        <tissue evidence="2">Liver</tissue>
    </source>
</reference>
<accession>A0AAV7TL96</accession>
<organism evidence="2 3">
    <name type="scientific">Pleurodeles waltl</name>
    <name type="common">Iberian ribbed newt</name>
    <dbReference type="NCBI Taxonomy" id="8319"/>
    <lineage>
        <taxon>Eukaryota</taxon>
        <taxon>Metazoa</taxon>
        <taxon>Chordata</taxon>
        <taxon>Craniata</taxon>
        <taxon>Vertebrata</taxon>
        <taxon>Euteleostomi</taxon>
        <taxon>Amphibia</taxon>
        <taxon>Batrachia</taxon>
        <taxon>Caudata</taxon>
        <taxon>Salamandroidea</taxon>
        <taxon>Salamandridae</taxon>
        <taxon>Pleurodelinae</taxon>
        <taxon>Pleurodeles</taxon>
    </lineage>
</organism>
<gene>
    <name evidence="2" type="ORF">NDU88_002657</name>
</gene>
<evidence type="ECO:0000313" key="3">
    <source>
        <dbReference type="Proteomes" id="UP001066276"/>
    </source>
</evidence>
<dbReference type="Proteomes" id="UP001066276">
    <property type="component" value="Chromosome 3_2"/>
</dbReference>
<dbReference type="AlphaFoldDB" id="A0AAV7TL96"/>